<dbReference type="Gene3D" id="1.20.910.10">
    <property type="entry name" value="Heme oxygenase-like"/>
    <property type="match status" value="1"/>
</dbReference>
<keyword evidence="3" id="KW-1185">Reference proteome</keyword>
<accession>A0ABR7SP28</accession>
<evidence type="ECO:0000256" key="1">
    <source>
        <dbReference type="ARBA" id="ARBA00023002"/>
    </source>
</evidence>
<dbReference type="InterPro" id="IPR016084">
    <property type="entry name" value="Haem_Oase-like_multi-hlx"/>
</dbReference>
<dbReference type="SUPFAM" id="SSF48613">
    <property type="entry name" value="Heme oxygenase-like"/>
    <property type="match status" value="1"/>
</dbReference>
<dbReference type="InterPro" id="IPR039068">
    <property type="entry name" value="PqqC-like"/>
</dbReference>
<name>A0ABR7SP28_9ACTN</name>
<dbReference type="Proteomes" id="UP000642284">
    <property type="component" value="Unassembled WGS sequence"/>
</dbReference>
<evidence type="ECO:0000313" key="3">
    <source>
        <dbReference type="Proteomes" id="UP000642284"/>
    </source>
</evidence>
<evidence type="ECO:0000313" key="2">
    <source>
        <dbReference type="EMBL" id="MBC9716068.1"/>
    </source>
</evidence>
<dbReference type="Pfam" id="PF14518">
    <property type="entry name" value="Haem_oxygenas_2"/>
    <property type="match status" value="1"/>
</dbReference>
<dbReference type="PANTHER" id="PTHR40279">
    <property type="entry name" value="PQQC-LIKE PROTEIN"/>
    <property type="match status" value="1"/>
</dbReference>
<proteinExistence type="predicted"/>
<organism evidence="2 3">
    <name type="scientific">Streptomyces polyasparticus</name>
    <dbReference type="NCBI Taxonomy" id="2767826"/>
    <lineage>
        <taxon>Bacteria</taxon>
        <taxon>Bacillati</taxon>
        <taxon>Actinomycetota</taxon>
        <taxon>Actinomycetes</taxon>
        <taxon>Kitasatosporales</taxon>
        <taxon>Streptomycetaceae</taxon>
        <taxon>Streptomyces</taxon>
    </lineage>
</organism>
<reference evidence="2 3" key="1">
    <citation type="submission" date="2020-08" db="EMBL/GenBank/DDBJ databases">
        <title>Genemic of Streptomyces polyaspartic.</title>
        <authorList>
            <person name="Liu W."/>
        </authorList>
    </citation>
    <scope>NUCLEOTIDE SEQUENCE [LARGE SCALE GENOMIC DNA]</scope>
    <source>
        <strain evidence="2 3">TRM66268-LWL</strain>
    </source>
</reference>
<gene>
    <name evidence="2" type="ORF">H9Y04_26350</name>
</gene>
<protein>
    <submittedName>
        <fullName evidence="2">Iron-containing redox enzyme family protein</fullName>
    </submittedName>
</protein>
<keyword evidence="1" id="KW-0560">Oxidoreductase</keyword>
<dbReference type="SMART" id="SM01236">
    <property type="entry name" value="Haem_oxygenase_2"/>
    <property type="match status" value="1"/>
</dbReference>
<sequence length="327" mass="36989">MEFAKWFGITFLERSAEELDAAFAEPARLAELLDAVAALAKDDPDAFFAQQYLLSRIYGIHTQLPSGDTPENSTVLHAVTRRLEQDTIVAEDGYLDEELISSSPEDPEQFVPWLKSVVRQHTVFKHPYYHQFLRNEATEEDFRKFVLQESSVDARFDDLLATMQVGTDGATKMEIANNFWDEMGNGDPAQVHTVLFQRIIEHFGITDEELKENLSAEALLGGNLAVMICRYRNLFYEAVGHLAVAEWLAPDRFSQVLHGWERLGLPDDGITYHRLHIGIDAHHASGWFANVVKPMAGDAAARRAITRGAFWRLNSSGRYLDRILTHA</sequence>
<dbReference type="EMBL" id="JACTVJ010000013">
    <property type="protein sequence ID" value="MBC9716068.1"/>
    <property type="molecule type" value="Genomic_DNA"/>
</dbReference>
<comment type="caution">
    <text evidence="2">The sequence shown here is derived from an EMBL/GenBank/DDBJ whole genome shotgun (WGS) entry which is preliminary data.</text>
</comment>
<dbReference type="PANTHER" id="PTHR40279:SF3">
    <property type="entry name" value="4-AMINOBENZOATE SYNTHASE"/>
    <property type="match status" value="1"/>
</dbReference>